<feature type="domain" description="Isochorismatase-like" evidence="3">
    <location>
        <begin position="55"/>
        <end position="194"/>
    </location>
</feature>
<evidence type="ECO:0000313" key="4">
    <source>
        <dbReference type="EMBL" id="BCS89644.1"/>
    </source>
</evidence>
<dbReference type="SUPFAM" id="SSF52499">
    <property type="entry name" value="Isochorismatase-like hydrolases"/>
    <property type="match status" value="1"/>
</dbReference>
<dbReference type="EMBL" id="AP024485">
    <property type="protein sequence ID" value="BCS89644.1"/>
    <property type="molecule type" value="Genomic_DNA"/>
</dbReference>
<feature type="signal peptide" evidence="2">
    <location>
        <begin position="1"/>
        <end position="21"/>
    </location>
</feature>
<dbReference type="PANTHER" id="PTHR43540:SF6">
    <property type="entry name" value="ISOCHORISMATASE-LIKE DOMAIN-CONTAINING PROTEIN"/>
    <property type="match status" value="1"/>
</dbReference>
<gene>
    <name evidence="4" type="ORF">PSDVSF_28860</name>
</gene>
<dbReference type="Pfam" id="PF00857">
    <property type="entry name" value="Isochorismatase"/>
    <property type="match status" value="1"/>
</dbReference>
<reference evidence="4" key="1">
    <citation type="journal article" date="2022" name="Arch. Microbiol.">
        <title>Pseudodesulfovibrio sediminis sp. nov., a mesophilic and neutrophilic sulfate-reducing bacterium isolated from sediment of a brackish lake.</title>
        <authorList>
            <person name="Takahashi A."/>
            <person name="Kojima H."/>
            <person name="Watanabe M."/>
            <person name="Fukui M."/>
        </authorList>
    </citation>
    <scope>NUCLEOTIDE SEQUENCE</scope>
    <source>
        <strain evidence="4">SF6</strain>
    </source>
</reference>
<dbReference type="Gene3D" id="3.40.50.850">
    <property type="entry name" value="Isochorismatase-like"/>
    <property type="match status" value="1"/>
</dbReference>
<sequence>MSKQYGFIVLALISLIMTASAIPTRAHDDIVTIWSQAEAPAPPELVEVIVNPTDTALLILDIEELTCNAKRRPRCLETVSSIATFLQKIRAAGVTVIYSLTSRGTPDTILPEVKPRKKDLIVQASVNKFHGTVLDAFIREQGIKRVIICGTAAHGAVMHTATAAGQRTLEVILPVDGLSASTLYTEQAAVQLLKTGPGTRRSIKLTRFNMIAIKK</sequence>
<feature type="chain" id="PRO_5046102311" evidence="2">
    <location>
        <begin position="22"/>
        <end position="215"/>
    </location>
</feature>
<keyword evidence="1" id="KW-0378">Hydrolase</keyword>
<organism evidence="4 5">
    <name type="scientific">Pseudodesulfovibrio sediminis</name>
    <dbReference type="NCBI Taxonomy" id="2810563"/>
    <lineage>
        <taxon>Bacteria</taxon>
        <taxon>Pseudomonadati</taxon>
        <taxon>Thermodesulfobacteriota</taxon>
        <taxon>Desulfovibrionia</taxon>
        <taxon>Desulfovibrionales</taxon>
        <taxon>Desulfovibrionaceae</taxon>
    </lineage>
</organism>
<dbReference type="InterPro" id="IPR000868">
    <property type="entry name" value="Isochorismatase-like_dom"/>
</dbReference>
<name>A0ABN6EWK7_9BACT</name>
<proteinExistence type="predicted"/>
<evidence type="ECO:0000313" key="5">
    <source>
        <dbReference type="Proteomes" id="UP001053296"/>
    </source>
</evidence>
<keyword evidence="5" id="KW-1185">Reference proteome</keyword>
<dbReference type="PANTHER" id="PTHR43540">
    <property type="entry name" value="PEROXYUREIDOACRYLATE/UREIDOACRYLATE AMIDOHYDROLASE-RELATED"/>
    <property type="match status" value="1"/>
</dbReference>
<keyword evidence="2" id="KW-0732">Signal</keyword>
<dbReference type="InterPro" id="IPR036380">
    <property type="entry name" value="Isochorismatase-like_sf"/>
</dbReference>
<protein>
    <submittedName>
        <fullName evidence="4">Isochorismatase</fullName>
    </submittedName>
</protein>
<dbReference type="InterPro" id="IPR050272">
    <property type="entry name" value="Isochorismatase-like_hydrls"/>
</dbReference>
<dbReference type="Proteomes" id="UP001053296">
    <property type="component" value="Chromosome"/>
</dbReference>
<evidence type="ECO:0000256" key="1">
    <source>
        <dbReference type="ARBA" id="ARBA00022801"/>
    </source>
</evidence>
<evidence type="ECO:0000256" key="2">
    <source>
        <dbReference type="SAM" id="SignalP"/>
    </source>
</evidence>
<evidence type="ECO:0000259" key="3">
    <source>
        <dbReference type="Pfam" id="PF00857"/>
    </source>
</evidence>
<accession>A0ABN6EWK7</accession>
<dbReference type="RefSeq" id="WP_229591609.1">
    <property type="nucleotide sequence ID" value="NZ_AP024485.1"/>
</dbReference>